<keyword evidence="1" id="KW-0597">Phosphoprotein</keyword>
<evidence type="ECO:0000259" key="2">
    <source>
        <dbReference type="PROSITE" id="PS50894"/>
    </source>
</evidence>
<organism evidence="3 4">
    <name type="scientific">Candidatus Nitrospira inopinata</name>
    <dbReference type="NCBI Taxonomy" id="1715989"/>
    <lineage>
        <taxon>Bacteria</taxon>
        <taxon>Pseudomonadati</taxon>
        <taxon>Nitrospirota</taxon>
        <taxon>Nitrospiria</taxon>
        <taxon>Nitrospirales</taxon>
        <taxon>Nitrospiraceae</taxon>
        <taxon>Nitrospira</taxon>
    </lineage>
</organism>
<sequence>MNRNTVFDLREALSRIDDDRETLHAMIEVFLEQGPQDLAAVREALDRRDAAAAARFAHRLKGSALQFCADAAVEAAKAVEAAGKGGDVEETDRLFRKLETEAARLFEALRAELGGDLAA</sequence>
<proteinExistence type="predicted"/>
<dbReference type="PROSITE" id="PS50894">
    <property type="entry name" value="HPT"/>
    <property type="match status" value="1"/>
</dbReference>
<name>A0A0S4KS46_9BACT</name>
<keyword evidence="4" id="KW-1185">Reference proteome</keyword>
<dbReference type="GO" id="GO:0004672">
    <property type="term" value="F:protein kinase activity"/>
    <property type="evidence" value="ECO:0007669"/>
    <property type="project" value="UniProtKB-ARBA"/>
</dbReference>
<evidence type="ECO:0000313" key="4">
    <source>
        <dbReference type="Proteomes" id="UP000066284"/>
    </source>
</evidence>
<dbReference type="STRING" id="1715989.NITINOP_2295"/>
<dbReference type="InterPro" id="IPR008207">
    <property type="entry name" value="Sig_transdc_His_kin_Hpt_dom"/>
</dbReference>
<reference evidence="4" key="1">
    <citation type="submission" date="2015-09" db="EMBL/GenBank/DDBJ databases">
        <authorList>
            <person name="Daims H."/>
        </authorList>
    </citation>
    <scope>NUCLEOTIDE SEQUENCE [LARGE SCALE GENOMIC DNA]</scope>
</reference>
<feature type="domain" description="HPt" evidence="2">
    <location>
        <begin position="19"/>
        <end position="112"/>
    </location>
</feature>
<dbReference type="Pfam" id="PF01627">
    <property type="entry name" value="Hpt"/>
    <property type="match status" value="1"/>
</dbReference>
<dbReference type="AlphaFoldDB" id="A0A0S4KS46"/>
<protein>
    <recommendedName>
        <fullName evidence="2">HPt domain-containing protein</fullName>
    </recommendedName>
</protein>
<dbReference type="GO" id="GO:0000160">
    <property type="term" value="P:phosphorelay signal transduction system"/>
    <property type="evidence" value="ECO:0007669"/>
    <property type="project" value="InterPro"/>
</dbReference>
<dbReference type="InterPro" id="IPR036641">
    <property type="entry name" value="HPT_dom_sf"/>
</dbReference>
<dbReference type="KEGG" id="nio:NITINOP_2295"/>
<evidence type="ECO:0000313" key="3">
    <source>
        <dbReference type="EMBL" id="CUQ67267.1"/>
    </source>
</evidence>
<dbReference type="OrthoDB" id="9811576at2"/>
<dbReference type="EMBL" id="LN885086">
    <property type="protein sequence ID" value="CUQ67267.1"/>
    <property type="molecule type" value="Genomic_DNA"/>
</dbReference>
<accession>A0A0S4KS46</accession>
<evidence type="ECO:0000256" key="1">
    <source>
        <dbReference type="PROSITE-ProRule" id="PRU00110"/>
    </source>
</evidence>
<gene>
    <name evidence="3" type="ORF">NITINOP_2295</name>
</gene>
<dbReference type="Proteomes" id="UP000066284">
    <property type="component" value="Chromosome 1"/>
</dbReference>
<dbReference type="Gene3D" id="1.20.120.160">
    <property type="entry name" value="HPT domain"/>
    <property type="match status" value="1"/>
</dbReference>
<dbReference type="RefSeq" id="WP_062485467.1">
    <property type="nucleotide sequence ID" value="NZ_LN885086.1"/>
</dbReference>
<dbReference type="SUPFAM" id="SSF47226">
    <property type="entry name" value="Histidine-containing phosphotransfer domain, HPT domain"/>
    <property type="match status" value="1"/>
</dbReference>
<feature type="modified residue" description="Phosphohistidine" evidence="1">
    <location>
        <position position="58"/>
    </location>
</feature>